<comment type="similarity">
    <text evidence="1">Belongs to the LysR transcriptional regulatory family.</text>
</comment>
<keyword evidence="2" id="KW-0805">Transcription regulation</keyword>
<feature type="domain" description="HTH lysR-type" evidence="5">
    <location>
        <begin position="5"/>
        <end position="62"/>
    </location>
</feature>
<dbReference type="SUPFAM" id="SSF46785">
    <property type="entry name" value="Winged helix' DNA-binding domain"/>
    <property type="match status" value="1"/>
</dbReference>
<evidence type="ECO:0000256" key="3">
    <source>
        <dbReference type="ARBA" id="ARBA00023125"/>
    </source>
</evidence>
<keyword evidence="3" id="KW-0238">DNA-binding</keyword>
<dbReference type="Gene3D" id="1.10.10.10">
    <property type="entry name" value="Winged helix-like DNA-binding domain superfamily/Winged helix DNA-binding domain"/>
    <property type="match status" value="1"/>
</dbReference>
<dbReference type="AlphaFoldDB" id="W0V0I4"/>
<protein>
    <submittedName>
        <fullName evidence="6">Bacterial regulatory helix-turn-helix, lysR family protein</fullName>
    </submittedName>
</protein>
<dbReference type="InterPro" id="IPR005119">
    <property type="entry name" value="LysR_subst-bd"/>
</dbReference>
<gene>
    <name evidence="6" type="ORF">GJA_445</name>
</gene>
<evidence type="ECO:0000256" key="4">
    <source>
        <dbReference type="ARBA" id="ARBA00023163"/>
    </source>
</evidence>
<dbReference type="EMBL" id="HG322949">
    <property type="protein sequence ID" value="CDG81105.1"/>
    <property type="molecule type" value="Genomic_DNA"/>
</dbReference>
<dbReference type="KEGG" id="jag:GJA_445"/>
<dbReference type="STRING" id="1349767.GJA_445"/>
<evidence type="ECO:0000259" key="5">
    <source>
        <dbReference type="PROSITE" id="PS50931"/>
    </source>
</evidence>
<dbReference type="Proteomes" id="UP000027604">
    <property type="component" value="Chromosome I"/>
</dbReference>
<evidence type="ECO:0000256" key="1">
    <source>
        <dbReference type="ARBA" id="ARBA00009437"/>
    </source>
</evidence>
<dbReference type="InterPro" id="IPR036388">
    <property type="entry name" value="WH-like_DNA-bd_sf"/>
</dbReference>
<dbReference type="RefSeq" id="WP_038488252.1">
    <property type="nucleotide sequence ID" value="NZ_BCTH01000023.1"/>
</dbReference>
<dbReference type="PANTHER" id="PTHR30118">
    <property type="entry name" value="HTH-TYPE TRANSCRIPTIONAL REGULATOR LEUO-RELATED"/>
    <property type="match status" value="1"/>
</dbReference>
<organism evidence="6 7">
    <name type="scientific">Janthinobacterium agaricidamnosum NBRC 102515 = DSM 9628</name>
    <dbReference type="NCBI Taxonomy" id="1349767"/>
    <lineage>
        <taxon>Bacteria</taxon>
        <taxon>Pseudomonadati</taxon>
        <taxon>Pseudomonadota</taxon>
        <taxon>Betaproteobacteria</taxon>
        <taxon>Burkholderiales</taxon>
        <taxon>Oxalobacteraceae</taxon>
        <taxon>Janthinobacterium</taxon>
    </lineage>
</organism>
<dbReference type="OrthoDB" id="8981337at2"/>
<dbReference type="Pfam" id="PF03466">
    <property type="entry name" value="LysR_substrate"/>
    <property type="match status" value="1"/>
</dbReference>
<dbReference type="InterPro" id="IPR000847">
    <property type="entry name" value="LysR_HTH_N"/>
</dbReference>
<dbReference type="InterPro" id="IPR050389">
    <property type="entry name" value="LysR-type_TF"/>
</dbReference>
<sequence length="297" mass="33171">MIEKLEITHLRTLAALYKFANISAAAEHLGVSQQAISLQLKKIRTILSDQLFVRTGHGMVATPYAKLIAPHIHQVLVHLHDIPLPDSVTPEQIARTLVISATDYTQKVIVGPLIRDLRVSAPKVKIIVADIESSSLTRKMQQGEIDLTFTVDGYVPVGLISEALFIEKYRCVSADTTIVFDDYLPLEKLVQHDFIITSPGIASAKGSADTWFDKQNLRRNVAVSVPSFFMAQEYLKQSTMVGFLPSRLLPAEGLFEIPLEKYPPGYEVVAAYHPGIKNDPFIRWLLDRVKRRLSPST</sequence>
<dbReference type="GO" id="GO:0003700">
    <property type="term" value="F:DNA-binding transcription factor activity"/>
    <property type="evidence" value="ECO:0007669"/>
    <property type="project" value="InterPro"/>
</dbReference>
<accession>W0V0I4</accession>
<dbReference type="PATRIC" id="fig|1349767.4.peg.2159"/>
<dbReference type="Pfam" id="PF00126">
    <property type="entry name" value="HTH_1"/>
    <property type="match status" value="1"/>
</dbReference>
<dbReference type="InterPro" id="IPR036390">
    <property type="entry name" value="WH_DNA-bd_sf"/>
</dbReference>
<keyword evidence="4" id="KW-0804">Transcription</keyword>
<dbReference type="SUPFAM" id="SSF53850">
    <property type="entry name" value="Periplasmic binding protein-like II"/>
    <property type="match status" value="1"/>
</dbReference>
<dbReference type="Gene3D" id="3.40.190.10">
    <property type="entry name" value="Periplasmic binding protein-like II"/>
    <property type="match status" value="2"/>
</dbReference>
<dbReference type="GO" id="GO:0003677">
    <property type="term" value="F:DNA binding"/>
    <property type="evidence" value="ECO:0007669"/>
    <property type="project" value="UniProtKB-KW"/>
</dbReference>
<dbReference type="PRINTS" id="PR00039">
    <property type="entry name" value="HTHLYSR"/>
</dbReference>
<dbReference type="eggNOG" id="COG0583">
    <property type="taxonomic scope" value="Bacteria"/>
</dbReference>
<evidence type="ECO:0000313" key="6">
    <source>
        <dbReference type="EMBL" id="CDG81105.1"/>
    </source>
</evidence>
<reference evidence="6 7" key="1">
    <citation type="journal article" date="2015" name="Genome Announc.">
        <title>Genome Sequence of Mushroom Soft-Rot Pathogen Janthinobacterium agaricidamnosum.</title>
        <authorList>
            <person name="Graupner K."/>
            <person name="Lackner G."/>
            <person name="Hertweck C."/>
        </authorList>
    </citation>
    <scope>NUCLEOTIDE SEQUENCE [LARGE SCALE GENOMIC DNA]</scope>
    <source>
        <strain evidence="7">NBRC 102515 / DSM 9628</strain>
    </source>
</reference>
<dbReference type="PANTHER" id="PTHR30118:SF15">
    <property type="entry name" value="TRANSCRIPTIONAL REGULATORY PROTEIN"/>
    <property type="match status" value="1"/>
</dbReference>
<proteinExistence type="inferred from homology"/>
<dbReference type="HOGENOM" id="CLU_857643_0_0_4"/>
<name>W0V0I4_9BURK</name>
<evidence type="ECO:0000313" key="7">
    <source>
        <dbReference type="Proteomes" id="UP000027604"/>
    </source>
</evidence>
<dbReference type="PROSITE" id="PS50931">
    <property type="entry name" value="HTH_LYSR"/>
    <property type="match status" value="1"/>
</dbReference>
<keyword evidence="7" id="KW-1185">Reference proteome</keyword>
<evidence type="ECO:0000256" key="2">
    <source>
        <dbReference type="ARBA" id="ARBA00023015"/>
    </source>
</evidence>